<organism evidence="4 5">
    <name type="scientific">Psychrobacter pasteurii</name>
    <dbReference type="NCBI Taxonomy" id="1945520"/>
    <lineage>
        <taxon>Bacteria</taxon>
        <taxon>Pseudomonadati</taxon>
        <taxon>Pseudomonadota</taxon>
        <taxon>Gammaproteobacteria</taxon>
        <taxon>Moraxellales</taxon>
        <taxon>Moraxellaceae</taxon>
        <taxon>Psychrobacter</taxon>
    </lineage>
</organism>
<protein>
    <recommendedName>
        <fullName evidence="3">DUF4178 domain-containing protein</fullName>
    </recommendedName>
</protein>
<dbReference type="EMBL" id="FUGD01000108">
    <property type="protein sequence ID" value="SJM37856.1"/>
    <property type="molecule type" value="Genomic_DNA"/>
</dbReference>
<dbReference type="Pfam" id="PF13785">
    <property type="entry name" value="DUF4178"/>
    <property type="match status" value="2"/>
</dbReference>
<evidence type="ECO:0000256" key="2">
    <source>
        <dbReference type="SAM" id="Phobius"/>
    </source>
</evidence>
<keyword evidence="5" id="KW-1185">Reference proteome</keyword>
<reference evidence="5" key="1">
    <citation type="submission" date="2017-02" db="EMBL/GenBank/DDBJ databases">
        <authorList>
            <person name="Mornico D."/>
        </authorList>
    </citation>
    <scope>NUCLEOTIDE SEQUENCE [LARGE SCALE GENOMIC DNA]</scope>
</reference>
<sequence>MIDKSNPSYKGNPPAPKLPSNFNVLTFTAACPSCGAPVEFASPGSVMAVCEYCQTTVLREGDALVAQGKQSLTIEDYSPLQIGSVGHVDGSDFAVIGRVQLQYGQGVWNEWYLQFADGRIGWLAEALGLYSLTLGEGEQTNLPAYDDLSINDTISFNGINYQVSDRRDAYAIAGEGELPFVVGQGWQTWVIDAQYKRERISLDYAEEGPDSSPIVHQGQAIEFNALNMQLLKDDRQLNEQVSVNQAGALGQSGASEKSSGDAIKISKIECPNCGSPIPYVAGATEYLVCPACHSESKLTGSTAELIAMHSTMQHFDSSLPLGAKARIPAEDIIGVSEFALTDTEQAAAAQGYHDYVVIGIMRLQEVGEFASWTEYLLYSLTDGFLWLSEESRGWFVARVLSEMPVSERGGLHYDDRQWRQVDSGYRNRVTFAMGAFNWQVKTNDSDLLIDYTSGDEVITSEQTEREITYTHAKPLPYSKLEQWFGSYLQPEGAQDVHSGFSGEGSLKKMLTWHAILQVAVWLLAGGSIIVGIIGAILIYIIYFRASESEKAYVSEEVETGPFNYHSAGTQGLSVVVISLALIVSFMMGIASTPSPTGPNPDEESATRGGGGIIIIPGGMGGGNNNGSSGRTGYSSGGAHK</sequence>
<feature type="domain" description="DUF4178" evidence="3">
    <location>
        <begin position="81"/>
        <end position="220"/>
    </location>
</feature>
<proteinExistence type="predicted"/>
<feature type="compositionally biased region" description="Low complexity" evidence="1">
    <location>
        <begin position="625"/>
        <end position="640"/>
    </location>
</feature>
<keyword evidence="2" id="KW-1133">Transmembrane helix</keyword>
<name>A0A1R4EH84_9GAMM</name>
<keyword evidence="2" id="KW-0472">Membrane</keyword>
<feature type="transmembrane region" description="Helical" evidence="2">
    <location>
        <begin position="571"/>
        <end position="590"/>
    </location>
</feature>
<feature type="transmembrane region" description="Helical" evidence="2">
    <location>
        <begin position="518"/>
        <end position="542"/>
    </location>
</feature>
<feature type="domain" description="DUF4178" evidence="3">
    <location>
        <begin position="353"/>
        <end position="475"/>
    </location>
</feature>
<evidence type="ECO:0000313" key="5">
    <source>
        <dbReference type="Proteomes" id="UP000188169"/>
    </source>
</evidence>
<evidence type="ECO:0000313" key="4">
    <source>
        <dbReference type="EMBL" id="SJM37856.1"/>
    </source>
</evidence>
<feature type="region of interest" description="Disordered" evidence="1">
    <location>
        <begin position="619"/>
        <end position="640"/>
    </location>
</feature>
<evidence type="ECO:0000259" key="3">
    <source>
        <dbReference type="Pfam" id="PF13785"/>
    </source>
</evidence>
<dbReference type="InterPro" id="IPR025235">
    <property type="entry name" value="DUF4178"/>
</dbReference>
<dbReference type="RefSeq" id="WP_167367064.1">
    <property type="nucleotide sequence ID" value="NZ_FUGD01000108.1"/>
</dbReference>
<accession>A0A1R4EH84</accession>
<evidence type="ECO:0000256" key="1">
    <source>
        <dbReference type="SAM" id="MobiDB-lite"/>
    </source>
</evidence>
<dbReference type="STRING" id="1945520.A1019T_01841"/>
<gene>
    <name evidence="4" type="ORF">A1019T_01841</name>
</gene>
<dbReference type="Proteomes" id="UP000188169">
    <property type="component" value="Unassembled WGS sequence"/>
</dbReference>
<dbReference type="PROSITE" id="PS51257">
    <property type="entry name" value="PROKAR_LIPOPROTEIN"/>
    <property type="match status" value="1"/>
</dbReference>
<keyword evidence="2" id="KW-0812">Transmembrane</keyword>
<dbReference type="AlphaFoldDB" id="A0A1R4EH84"/>